<name>A0A815WAB7_9BILA</name>
<organism evidence="2 3">
    <name type="scientific">Rotaria sordida</name>
    <dbReference type="NCBI Taxonomy" id="392033"/>
    <lineage>
        <taxon>Eukaryota</taxon>
        <taxon>Metazoa</taxon>
        <taxon>Spiralia</taxon>
        <taxon>Gnathifera</taxon>
        <taxon>Rotifera</taxon>
        <taxon>Eurotatoria</taxon>
        <taxon>Bdelloidea</taxon>
        <taxon>Philodinida</taxon>
        <taxon>Philodinidae</taxon>
        <taxon>Rotaria</taxon>
    </lineage>
</organism>
<dbReference type="EMBL" id="CAJNOT010015315">
    <property type="protein sequence ID" value="CAF1546032.1"/>
    <property type="molecule type" value="Genomic_DNA"/>
</dbReference>
<feature type="non-terminal residue" evidence="2">
    <location>
        <position position="1"/>
    </location>
</feature>
<proteinExistence type="predicted"/>
<feature type="region of interest" description="Disordered" evidence="1">
    <location>
        <begin position="28"/>
        <end position="52"/>
    </location>
</feature>
<dbReference type="AlphaFoldDB" id="A0A815WAB7"/>
<sequence>GPPISPGPAKRLPRQVASLRFIKCFSPPSEHQYQSRQPPHFAQARPPQPSSF</sequence>
<gene>
    <name evidence="2" type="ORF">ZHD862_LOCUS39214</name>
</gene>
<evidence type="ECO:0000256" key="1">
    <source>
        <dbReference type="SAM" id="MobiDB-lite"/>
    </source>
</evidence>
<evidence type="ECO:0000313" key="3">
    <source>
        <dbReference type="Proteomes" id="UP000663864"/>
    </source>
</evidence>
<accession>A0A815WAB7</accession>
<dbReference type="Proteomes" id="UP000663864">
    <property type="component" value="Unassembled WGS sequence"/>
</dbReference>
<protein>
    <submittedName>
        <fullName evidence="2">Uncharacterized protein</fullName>
    </submittedName>
</protein>
<evidence type="ECO:0000313" key="2">
    <source>
        <dbReference type="EMBL" id="CAF1546032.1"/>
    </source>
</evidence>
<comment type="caution">
    <text evidence="2">The sequence shown here is derived from an EMBL/GenBank/DDBJ whole genome shotgun (WGS) entry which is preliminary data.</text>
</comment>
<reference evidence="2" key="1">
    <citation type="submission" date="2021-02" db="EMBL/GenBank/DDBJ databases">
        <authorList>
            <person name="Nowell W R."/>
        </authorList>
    </citation>
    <scope>NUCLEOTIDE SEQUENCE</scope>
</reference>